<dbReference type="InterPro" id="IPR053710">
    <property type="entry name" value="Arylamine_NAT_domain_sf"/>
</dbReference>
<evidence type="ECO:0000313" key="4">
    <source>
        <dbReference type="Proteomes" id="UP000266188"/>
    </source>
</evidence>
<evidence type="ECO:0000256" key="1">
    <source>
        <dbReference type="ARBA" id="ARBA00006547"/>
    </source>
</evidence>
<keyword evidence="4" id="KW-1185">Reference proteome</keyword>
<keyword evidence="2 3" id="KW-0808">Transferase</keyword>
<name>A0A3A2Z956_9EURO</name>
<sequence length="277" mass="31175">MPTNPPSLNPDQLELYLQRVKYADHATPTGTNAHANPRLDQLRNSVKQDPLATLTELQRRHLGSITWGNTALGKYGSALLDPPFDLHSSCLCLRETRCPWPRWILHGKYQSAIRGPMLPGIPGVSDRRPRDPADEGYISLSHMNLIVTIAGQKYMIDVGFGRNTPTSPLPLQEHITATLISPGEMSLTKEPLAEFVGQTQRVWVYRARNDPQSPWHPQYSFSEVEFLLEDFAMINFFTSKSRSILFTQKLACTRVILDDEGLEPIGIYILAGRELRG</sequence>
<accession>A0A3A2Z956</accession>
<dbReference type="InterPro" id="IPR038765">
    <property type="entry name" value="Papain-like_cys_pep_sf"/>
</dbReference>
<dbReference type="GO" id="GO:0016407">
    <property type="term" value="F:acetyltransferase activity"/>
    <property type="evidence" value="ECO:0007669"/>
    <property type="project" value="InterPro"/>
</dbReference>
<reference evidence="4" key="1">
    <citation type="submission" date="2017-02" db="EMBL/GenBank/DDBJ databases">
        <authorList>
            <person name="Tafer H."/>
            <person name="Lopandic K."/>
        </authorList>
    </citation>
    <scope>NUCLEOTIDE SEQUENCE [LARGE SCALE GENOMIC DNA]</scope>
    <source>
        <strain evidence="4">CBS 366.77</strain>
    </source>
</reference>
<comment type="caution">
    <text evidence="3">The sequence shown here is derived from an EMBL/GenBank/DDBJ whole genome shotgun (WGS) entry which is preliminary data.</text>
</comment>
<feature type="non-terminal residue" evidence="3">
    <location>
        <position position="277"/>
    </location>
</feature>
<dbReference type="PRINTS" id="PR01543">
    <property type="entry name" value="ANATRNSFRASE"/>
</dbReference>
<protein>
    <submittedName>
        <fullName evidence="3">Arylamine N-acetyltransferase 1</fullName>
    </submittedName>
</protein>
<organism evidence="3 4">
    <name type="scientific">Aspergillus sclerotialis</name>
    <dbReference type="NCBI Taxonomy" id="2070753"/>
    <lineage>
        <taxon>Eukaryota</taxon>
        <taxon>Fungi</taxon>
        <taxon>Dikarya</taxon>
        <taxon>Ascomycota</taxon>
        <taxon>Pezizomycotina</taxon>
        <taxon>Eurotiomycetes</taxon>
        <taxon>Eurotiomycetidae</taxon>
        <taxon>Eurotiales</taxon>
        <taxon>Aspergillaceae</taxon>
        <taxon>Aspergillus</taxon>
        <taxon>Aspergillus subgen. Polypaecilum</taxon>
    </lineage>
</organism>
<evidence type="ECO:0000256" key="2">
    <source>
        <dbReference type="RuleBase" id="RU003452"/>
    </source>
</evidence>
<dbReference type="Gene3D" id="3.30.2140.10">
    <property type="entry name" value="Arylamine N-acetyltransferase"/>
    <property type="match status" value="1"/>
</dbReference>
<dbReference type="STRING" id="2070753.A0A3A2Z956"/>
<dbReference type="EMBL" id="MVGC01000444">
    <property type="protein sequence ID" value="RJE19140.1"/>
    <property type="molecule type" value="Genomic_DNA"/>
</dbReference>
<dbReference type="SUPFAM" id="SSF54001">
    <property type="entry name" value="Cysteine proteinases"/>
    <property type="match status" value="1"/>
</dbReference>
<dbReference type="PANTHER" id="PTHR11786:SF0">
    <property type="entry name" value="ARYLAMINE N-ACETYLTRANSFERASE 4-RELATED"/>
    <property type="match status" value="1"/>
</dbReference>
<dbReference type="Gene3D" id="3.30.2140.20">
    <property type="match status" value="1"/>
</dbReference>
<dbReference type="OrthoDB" id="10260017at2759"/>
<proteinExistence type="inferred from homology"/>
<keyword evidence="2" id="KW-0012">Acyltransferase</keyword>
<dbReference type="Proteomes" id="UP000266188">
    <property type="component" value="Unassembled WGS sequence"/>
</dbReference>
<dbReference type="PANTHER" id="PTHR11786">
    <property type="entry name" value="N-HYDROXYARYLAMINE O-ACETYLTRANSFERASE"/>
    <property type="match status" value="1"/>
</dbReference>
<evidence type="ECO:0000313" key="3">
    <source>
        <dbReference type="EMBL" id="RJE19140.1"/>
    </source>
</evidence>
<comment type="similarity">
    <text evidence="1 2">Belongs to the arylamine N-acetyltransferase family.</text>
</comment>
<gene>
    <name evidence="3" type="ORF">PHISCL_08533</name>
</gene>
<dbReference type="AlphaFoldDB" id="A0A3A2Z956"/>
<dbReference type="Pfam" id="PF00797">
    <property type="entry name" value="Acetyltransf_2"/>
    <property type="match status" value="1"/>
</dbReference>
<dbReference type="InterPro" id="IPR001447">
    <property type="entry name" value="Arylamine_N-AcTrfase"/>
</dbReference>